<dbReference type="Proteomes" id="UP000182841">
    <property type="component" value="Unassembled WGS sequence"/>
</dbReference>
<feature type="transmembrane region" description="Helical" evidence="6">
    <location>
        <begin position="180"/>
        <end position="200"/>
    </location>
</feature>
<evidence type="ECO:0000256" key="1">
    <source>
        <dbReference type="ARBA" id="ARBA00004651"/>
    </source>
</evidence>
<dbReference type="Gene3D" id="1.20.1250.20">
    <property type="entry name" value="MFS general substrate transporter like domains"/>
    <property type="match status" value="2"/>
</dbReference>
<dbReference type="PANTHER" id="PTHR23513">
    <property type="entry name" value="INTEGRAL MEMBRANE EFFLUX PROTEIN-RELATED"/>
    <property type="match status" value="1"/>
</dbReference>
<protein>
    <submittedName>
        <fullName evidence="8">Major Facilitator Superfamily protein</fullName>
    </submittedName>
</protein>
<keyword evidence="3 6" id="KW-0812">Transmembrane</keyword>
<feature type="transmembrane region" description="Helical" evidence="6">
    <location>
        <begin position="113"/>
        <end position="133"/>
    </location>
</feature>
<feature type="transmembrane region" description="Helical" evidence="6">
    <location>
        <begin position="87"/>
        <end position="107"/>
    </location>
</feature>
<accession>A0A1H9WZB6</accession>
<evidence type="ECO:0000256" key="6">
    <source>
        <dbReference type="SAM" id="Phobius"/>
    </source>
</evidence>
<reference evidence="9" key="1">
    <citation type="submission" date="2016-10" db="EMBL/GenBank/DDBJ databases">
        <authorList>
            <person name="Varghese N."/>
            <person name="Submissions S."/>
        </authorList>
    </citation>
    <scope>NUCLEOTIDE SEQUENCE [LARGE SCALE GENOMIC DNA]</scope>
    <source>
        <strain evidence="9">CGMCC 4.6825</strain>
    </source>
</reference>
<organism evidence="8 9">
    <name type="scientific">Streptomyces qinglanensis</name>
    <dbReference type="NCBI Taxonomy" id="943816"/>
    <lineage>
        <taxon>Bacteria</taxon>
        <taxon>Bacillati</taxon>
        <taxon>Actinomycetota</taxon>
        <taxon>Actinomycetes</taxon>
        <taxon>Kitasatosporales</taxon>
        <taxon>Streptomycetaceae</taxon>
        <taxon>Streptomyces</taxon>
    </lineage>
</organism>
<keyword evidence="9" id="KW-1185">Reference proteome</keyword>
<proteinExistence type="predicted"/>
<evidence type="ECO:0000256" key="3">
    <source>
        <dbReference type="ARBA" id="ARBA00022692"/>
    </source>
</evidence>
<evidence type="ECO:0000256" key="5">
    <source>
        <dbReference type="ARBA" id="ARBA00023136"/>
    </source>
</evidence>
<keyword evidence="4 6" id="KW-1133">Transmembrane helix</keyword>
<feature type="transmembrane region" description="Helical" evidence="6">
    <location>
        <begin position="302"/>
        <end position="320"/>
    </location>
</feature>
<name>A0A1H9WZB6_9ACTN</name>
<evidence type="ECO:0000256" key="2">
    <source>
        <dbReference type="ARBA" id="ARBA00022475"/>
    </source>
</evidence>
<feature type="transmembrane region" description="Helical" evidence="6">
    <location>
        <begin position="326"/>
        <end position="349"/>
    </location>
</feature>
<dbReference type="PROSITE" id="PS50850">
    <property type="entry name" value="MFS"/>
    <property type="match status" value="1"/>
</dbReference>
<dbReference type="InterPro" id="IPR036259">
    <property type="entry name" value="MFS_trans_sf"/>
</dbReference>
<dbReference type="InterPro" id="IPR020846">
    <property type="entry name" value="MFS_dom"/>
</dbReference>
<feature type="transmembrane region" description="Helical" evidence="6">
    <location>
        <begin position="275"/>
        <end position="295"/>
    </location>
</feature>
<feature type="transmembrane region" description="Helical" evidence="6">
    <location>
        <begin position="54"/>
        <end position="75"/>
    </location>
</feature>
<feature type="domain" description="Major facilitator superfamily (MFS) profile" evidence="7">
    <location>
        <begin position="1"/>
        <end position="414"/>
    </location>
</feature>
<dbReference type="OrthoDB" id="9793136at2"/>
<dbReference type="AlphaFoldDB" id="A0A1H9WZB6"/>
<evidence type="ECO:0000313" key="9">
    <source>
        <dbReference type="Proteomes" id="UP000182841"/>
    </source>
</evidence>
<dbReference type="GO" id="GO:0005886">
    <property type="term" value="C:plasma membrane"/>
    <property type="evidence" value="ECO:0007669"/>
    <property type="project" value="UniProtKB-SubCell"/>
</dbReference>
<feature type="transmembrane region" description="Helical" evidence="6">
    <location>
        <begin position="361"/>
        <end position="383"/>
    </location>
</feature>
<dbReference type="InterPro" id="IPR011701">
    <property type="entry name" value="MFS"/>
</dbReference>
<feature type="transmembrane region" description="Helical" evidence="6">
    <location>
        <begin position="389"/>
        <end position="409"/>
    </location>
</feature>
<evidence type="ECO:0000259" key="7">
    <source>
        <dbReference type="PROSITE" id="PS50850"/>
    </source>
</evidence>
<sequence length="436" mass="45458">MFMASYSSLALRWSLTRHFSPLTWVLTSLFTGVMGYWVLTLTMPWFVFSTTGSTSHAGLVVFAEVAPAVVARFLAGPVVDRVGLRRTTWIGAAVQTSCIAAIAVLVSMDALSFPVLLALLASSGAASGAALVAMNGLAPAAARYVGVAEGRGISLGTAMATAGQVFGPSLGALLAPVPVIGLSVVAALFAANALIVGLALPHGMEPDHAQADPGEGKFGYWRSLREGVSYFRRDGLLVRLHVMLGSMEFLVAPMSGVFLPLWARETHAGPGAIGALVSAAAFAGFAGSLVAVPVIERVRPSVIMAVGYLLIVPQPLVLALGAPTWLVMVCWIAAGFAGAFPYSVVGRILYQWPPEKFRSRVRSVGGAASKTGGALGGLVAGLIVDRFGLTVPLLVAAVLYLLVTQSTVLRKEVRSLTPKIREDRPKAGLLVKEPTG</sequence>
<keyword evidence="2" id="KW-1003">Cell membrane</keyword>
<keyword evidence="5 6" id="KW-0472">Membrane</keyword>
<feature type="transmembrane region" description="Helical" evidence="6">
    <location>
        <begin position="242"/>
        <end position="263"/>
    </location>
</feature>
<feature type="transmembrane region" description="Helical" evidence="6">
    <location>
        <begin position="153"/>
        <end position="174"/>
    </location>
</feature>
<dbReference type="EMBL" id="FOGO01000025">
    <property type="protein sequence ID" value="SES38733.1"/>
    <property type="molecule type" value="Genomic_DNA"/>
</dbReference>
<feature type="transmembrane region" description="Helical" evidence="6">
    <location>
        <begin position="21"/>
        <end position="48"/>
    </location>
</feature>
<comment type="subcellular location">
    <subcellularLocation>
        <location evidence="1">Cell membrane</location>
        <topology evidence="1">Multi-pass membrane protein</topology>
    </subcellularLocation>
</comment>
<evidence type="ECO:0000256" key="4">
    <source>
        <dbReference type="ARBA" id="ARBA00022989"/>
    </source>
</evidence>
<dbReference type="SUPFAM" id="SSF103473">
    <property type="entry name" value="MFS general substrate transporter"/>
    <property type="match status" value="1"/>
</dbReference>
<dbReference type="GO" id="GO:0022857">
    <property type="term" value="F:transmembrane transporter activity"/>
    <property type="evidence" value="ECO:0007669"/>
    <property type="project" value="InterPro"/>
</dbReference>
<dbReference type="PANTHER" id="PTHR23513:SF6">
    <property type="entry name" value="MAJOR FACILITATOR SUPERFAMILY ASSOCIATED DOMAIN-CONTAINING PROTEIN"/>
    <property type="match status" value="1"/>
</dbReference>
<evidence type="ECO:0000313" key="8">
    <source>
        <dbReference type="EMBL" id="SES38733.1"/>
    </source>
</evidence>
<gene>
    <name evidence="8" type="ORF">SAMN05421870_12517</name>
</gene>
<dbReference type="Pfam" id="PF07690">
    <property type="entry name" value="MFS_1"/>
    <property type="match status" value="2"/>
</dbReference>